<reference evidence="2 3" key="2">
    <citation type="journal article" date="2011" name="ISME J.">
        <title>RNA-seq reveals cooperative metabolic interactions between two termite-gut spirochete species in co-culture.</title>
        <authorList>
            <person name="Rosenthal A.Z."/>
            <person name="Matson E.G."/>
            <person name="Eldar A."/>
            <person name="Leadbetter J.R."/>
        </authorList>
    </citation>
    <scope>NUCLEOTIDE SEQUENCE [LARGE SCALE GENOMIC DNA]</scope>
    <source>
        <strain evidence="3">ATCC BAA-887 / DSM 12427 / ZAS-2</strain>
    </source>
</reference>
<evidence type="ECO:0000313" key="2">
    <source>
        <dbReference type="EMBL" id="AEF86029.1"/>
    </source>
</evidence>
<feature type="domain" description="WYL" evidence="1">
    <location>
        <begin position="147"/>
        <end position="213"/>
    </location>
</feature>
<dbReference type="PANTHER" id="PTHR34580">
    <property type="match status" value="1"/>
</dbReference>
<dbReference type="KEGG" id="tpi:TREPR_3872"/>
<dbReference type="PROSITE" id="PS52050">
    <property type="entry name" value="WYL"/>
    <property type="match status" value="1"/>
</dbReference>
<dbReference type="InterPro" id="IPR026881">
    <property type="entry name" value="WYL_dom"/>
</dbReference>
<dbReference type="STRING" id="545694.TREPR_3872"/>
<keyword evidence="3" id="KW-1185">Reference proteome</keyword>
<reference evidence="3" key="1">
    <citation type="submission" date="2009-12" db="EMBL/GenBank/DDBJ databases">
        <title>Complete sequence of Treponema primitia strain ZAS-2.</title>
        <authorList>
            <person name="Tetu S.G."/>
            <person name="Matson E."/>
            <person name="Ren Q."/>
            <person name="Seshadri R."/>
            <person name="Elbourne L."/>
            <person name="Hassan K.A."/>
            <person name="Durkin A."/>
            <person name="Radune D."/>
            <person name="Mohamoud Y."/>
            <person name="Shay R."/>
            <person name="Jin S."/>
            <person name="Zhang X."/>
            <person name="Lucey K."/>
            <person name="Ballor N.R."/>
            <person name="Ottesen E."/>
            <person name="Rosenthal R."/>
            <person name="Allen A."/>
            <person name="Leadbetter J.R."/>
            <person name="Paulsen I.T."/>
        </authorList>
    </citation>
    <scope>NUCLEOTIDE SEQUENCE [LARGE SCALE GENOMIC DNA]</scope>
    <source>
        <strain evidence="3">ATCC BAA-887 / DSM 12427 / ZAS-2</strain>
    </source>
</reference>
<dbReference type="AlphaFoldDB" id="F5YP24"/>
<name>F5YP24_TREPZ</name>
<dbReference type="Proteomes" id="UP000009223">
    <property type="component" value="Chromosome"/>
</dbReference>
<protein>
    <recommendedName>
        <fullName evidence="1">WYL domain-containing protein</fullName>
    </recommendedName>
</protein>
<dbReference type="EMBL" id="CP001843">
    <property type="protein sequence ID" value="AEF86029.1"/>
    <property type="molecule type" value="Genomic_DNA"/>
</dbReference>
<dbReference type="InterPro" id="IPR051534">
    <property type="entry name" value="CBASS_pafABC_assoc_protein"/>
</dbReference>
<evidence type="ECO:0000259" key="1">
    <source>
        <dbReference type="Pfam" id="PF13280"/>
    </source>
</evidence>
<sequence>MANRKNLPKTALPRIYFIDKEIASGKYPNTKALAKLYETGTATISRDIEFMRDRLGAPIEYDYFHKGYYYTEKTFRLPAAFTSADDMLALGMAKTLLSLYQNTPIYEAARQLVDAITAPLEDPGKTRWYEDRIVVPPIPSVQFSPELWQTITEALGENRILNFEYRSSWYTAFETRRVRPYQLLFDNGSWYLYGYAEERRGMRMFSLPRIRKISLSDKTFTLPTGYDFRTKTEGSYFGAYSNERKQRYCINFYGEAALRIQERQWAADQRIDEIPSRGKGRNRKAPPEGVTLSFTSAQYGKVLELVLASGRDALPLEPPELVEDWLANVGDMARRARIIRR</sequence>
<dbReference type="Pfam" id="PF13280">
    <property type="entry name" value="WYL"/>
    <property type="match status" value="1"/>
</dbReference>
<dbReference type="PANTHER" id="PTHR34580:SF9">
    <property type="entry name" value="SLL5097 PROTEIN"/>
    <property type="match status" value="1"/>
</dbReference>
<dbReference type="HOGENOM" id="CLU_041141_4_1_12"/>
<gene>
    <name evidence="2" type="ordered locus">TREPR_3872</name>
</gene>
<evidence type="ECO:0000313" key="3">
    <source>
        <dbReference type="Proteomes" id="UP000009223"/>
    </source>
</evidence>
<accession>F5YP24</accession>
<dbReference type="eggNOG" id="COG2378">
    <property type="taxonomic scope" value="Bacteria"/>
</dbReference>
<organism evidence="2 3">
    <name type="scientific">Treponema primitia (strain ATCC BAA-887 / DSM 12427 / ZAS-2)</name>
    <dbReference type="NCBI Taxonomy" id="545694"/>
    <lineage>
        <taxon>Bacteria</taxon>
        <taxon>Pseudomonadati</taxon>
        <taxon>Spirochaetota</taxon>
        <taxon>Spirochaetia</taxon>
        <taxon>Spirochaetales</taxon>
        <taxon>Treponemataceae</taxon>
        <taxon>Treponema</taxon>
    </lineage>
</organism>
<proteinExistence type="predicted"/>
<dbReference type="RefSeq" id="WP_015706470.1">
    <property type="nucleotide sequence ID" value="NC_015578.1"/>
</dbReference>
<dbReference type="OrthoDB" id="369264at2"/>